<dbReference type="Gene3D" id="3.60.21.10">
    <property type="match status" value="1"/>
</dbReference>
<dbReference type="Proteomes" id="UP001652442">
    <property type="component" value="Unassembled WGS sequence"/>
</dbReference>
<dbReference type="InterPro" id="IPR019079">
    <property type="entry name" value="Capsule_synth_CapA"/>
</dbReference>
<accession>A0ABT2TLI4</accession>
<evidence type="ECO:0000313" key="4">
    <source>
        <dbReference type="EMBL" id="MCU6763073.1"/>
    </source>
</evidence>
<proteinExistence type="inferred from homology"/>
<feature type="domain" description="Capsule synthesis protein CapA" evidence="3">
    <location>
        <begin position="63"/>
        <end position="304"/>
    </location>
</feature>
<dbReference type="SMART" id="SM00854">
    <property type="entry name" value="PGA_cap"/>
    <property type="match status" value="1"/>
</dbReference>
<name>A0ABT2TLI4_9FIRM</name>
<dbReference type="CDD" id="cd07381">
    <property type="entry name" value="MPP_CapA"/>
    <property type="match status" value="1"/>
</dbReference>
<sequence>MKGLKRKAAAAMGLCLALVLWGCGTEKDKKSGVSVTGEIVEGSVETKEVLQPEIEEKKQEPFTMLFTGDIQMGSNITAAYDGAGLSGILSDELQQQMKNADITMVNEEFPFGTGGTKAPDKQFTFKTDPSYVKMFQETGVDIVSLANNHVLDFGQDVLSQTFETLDQAGIPYVGAGETLKRASACETIEVNGTKVGFLCASRVIPVVDWDVRNSQPGVFTTYDPQLLVEQIRKAEKENDLVVVYVHWGIEKAEVPEEYQKVLAHAYIDAGADLVIGSHPHVLQGIEYYKEVPIVYSLGNFMFNPTIERTAVLKVAVDENQKLSLKMIPAAASNSKTSELSGKEAQAVLNYMEQISFDVEIDENGVIVPAEQE</sequence>
<keyword evidence="5" id="KW-1185">Reference proteome</keyword>
<organism evidence="4 5">
    <name type="scientific">Brotonthovivens ammoniilytica</name>
    <dbReference type="NCBI Taxonomy" id="2981725"/>
    <lineage>
        <taxon>Bacteria</taxon>
        <taxon>Bacillati</taxon>
        <taxon>Bacillota</taxon>
        <taxon>Clostridia</taxon>
        <taxon>Lachnospirales</taxon>
        <taxon>Lachnospiraceae</taxon>
        <taxon>Brotonthovivens</taxon>
    </lineage>
</organism>
<feature type="chain" id="PRO_5045170539" evidence="2">
    <location>
        <begin position="23"/>
        <end position="372"/>
    </location>
</feature>
<dbReference type="RefSeq" id="WP_158425728.1">
    <property type="nucleotide sequence ID" value="NZ_JAOQJQ010000005.1"/>
</dbReference>
<dbReference type="InterPro" id="IPR052169">
    <property type="entry name" value="CW_Biosynth-Accessory"/>
</dbReference>
<dbReference type="InterPro" id="IPR029052">
    <property type="entry name" value="Metallo-depent_PP-like"/>
</dbReference>
<evidence type="ECO:0000259" key="3">
    <source>
        <dbReference type="SMART" id="SM00854"/>
    </source>
</evidence>
<feature type="signal peptide" evidence="2">
    <location>
        <begin position="1"/>
        <end position="22"/>
    </location>
</feature>
<protein>
    <submittedName>
        <fullName evidence="4">CapA family protein</fullName>
    </submittedName>
</protein>
<reference evidence="4 5" key="1">
    <citation type="journal article" date="2021" name="ISME Commun">
        <title>Automated analysis of genomic sequences facilitates high-throughput and comprehensive description of bacteria.</title>
        <authorList>
            <person name="Hitch T.C.A."/>
        </authorList>
    </citation>
    <scope>NUCLEOTIDE SEQUENCE [LARGE SCALE GENOMIC DNA]</scope>
    <source>
        <strain evidence="4 5">Sanger_109</strain>
    </source>
</reference>
<dbReference type="Pfam" id="PF09587">
    <property type="entry name" value="PGA_cap"/>
    <property type="match status" value="1"/>
</dbReference>
<keyword evidence="2" id="KW-0732">Signal</keyword>
<evidence type="ECO:0000256" key="2">
    <source>
        <dbReference type="SAM" id="SignalP"/>
    </source>
</evidence>
<gene>
    <name evidence="4" type="ORF">OCV88_12170</name>
</gene>
<evidence type="ECO:0000256" key="1">
    <source>
        <dbReference type="ARBA" id="ARBA00005662"/>
    </source>
</evidence>
<evidence type="ECO:0000313" key="5">
    <source>
        <dbReference type="Proteomes" id="UP001652442"/>
    </source>
</evidence>
<dbReference type="EMBL" id="JAOQJQ010000005">
    <property type="protein sequence ID" value="MCU6763073.1"/>
    <property type="molecule type" value="Genomic_DNA"/>
</dbReference>
<dbReference type="PANTHER" id="PTHR33393:SF13">
    <property type="entry name" value="PGA BIOSYNTHESIS PROTEIN CAPA"/>
    <property type="match status" value="1"/>
</dbReference>
<comment type="caution">
    <text evidence="4">The sequence shown here is derived from an EMBL/GenBank/DDBJ whole genome shotgun (WGS) entry which is preliminary data.</text>
</comment>
<dbReference type="PANTHER" id="PTHR33393">
    <property type="entry name" value="POLYGLUTAMINE SYNTHESIS ACCESSORY PROTEIN RV0574C-RELATED"/>
    <property type="match status" value="1"/>
</dbReference>
<comment type="similarity">
    <text evidence="1">Belongs to the CapA family.</text>
</comment>
<dbReference type="SUPFAM" id="SSF56300">
    <property type="entry name" value="Metallo-dependent phosphatases"/>
    <property type="match status" value="1"/>
</dbReference>